<feature type="transmembrane region" description="Helical" evidence="7">
    <location>
        <begin position="28"/>
        <end position="45"/>
    </location>
</feature>
<keyword evidence="3 6" id="KW-0812">Transmembrane</keyword>
<feature type="transmembrane region" description="Helical" evidence="7">
    <location>
        <begin position="5"/>
        <end position="22"/>
    </location>
</feature>
<evidence type="ECO:0000256" key="6">
    <source>
        <dbReference type="RuleBase" id="RU003942"/>
    </source>
</evidence>
<keyword evidence="4 7" id="KW-1133">Transmembrane helix</keyword>
<name>A0ABW5V9G0_9BACI</name>
<dbReference type="Gene3D" id="1.10.3730.20">
    <property type="match status" value="1"/>
</dbReference>
<gene>
    <name evidence="8" type="ORF">ACFSUO_15425</name>
</gene>
<evidence type="ECO:0000256" key="7">
    <source>
        <dbReference type="SAM" id="Phobius"/>
    </source>
</evidence>
<evidence type="ECO:0000313" key="9">
    <source>
        <dbReference type="Proteomes" id="UP001597502"/>
    </source>
</evidence>
<evidence type="ECO:0000256" key="4">
    <source>
        <dbReference type="ARBA" id="ARBA00022989"/>
    </source>
</evidence>
<keyword evidence="2" id="KW-1003">Cell membrane</keyword>
<evidence type="ECO:0000313" key="8">
    <source>
        <dbReference type="EMBL" id="MFD2762348.1"/>
    </source>
</evidence>
<dbReference type="SUPFAM" id="SSF103481">
    <property type="entry name" value="Multidrug resistance efflux transporter EmrE"/>
    <property type="match status" value="1"/>
</dbReference>
<keyword evidence="5 7" id="KW-0472">Membrane</keyword>
<dbReference type="PANTHER" id="PTHR30561">
    <property type="entry name" value="SMR FAMILY PROTON-DEPENDENT DRUG EFFLUX TRANSPORTER SUGE"/>
    <property type="match status" value="1"/>
</dbReference>
<sequence length="115" mass="12805">MNKSWIYLILVCLLELCWVLGFNIASNWWHWILIVLVMLLDLECLRKACEVLPTGTVYAIFAAAGTVGTALMDVFLFNGSLNVIKMFFIMLLMAGVIGLKIADRAGEKRAEGGSY</sequence>
<evidence type="ECO:0000256" key="5">
    <source>
        <dbReference type="ARBA" id="ARBA00023136"/>
    </source>
</evidence>
<evidence type="ECO:0000256" key="2">
    <source>
        <dbReference type="ARBA" id="ARBA00022475"/>
    </source>
</evidence>
<comment type="subcellular location">
    <subcellularLocation>
        <location evidence="1 6">Cell membrane</location>
        <topology evidence="1 6">Multi-pass membrane protein</topology>
    </subcellularLocation>
</comment>
<dbReference type="RefSeq" id="WP_382395910.1">
    <property type="nucleotide sequence ID" value="NZ_JBHUNA010000041.1"/>
</dbReference>
<dbReference type="Proteomes" id="UP001597502">
    <property type="component" value="Unassembled WGS sequence"/>
</dbReference>
<protein>
    <submittedName>
        <fullName evidence="8">DMT family transporter</fullName>
    </submittedName>
</protein>
<dbReference type="InterPro" id="IPR045324">
    <property type="entry name" value="Small_multidrug_res"/>
</dbReference>
<dbReference type="InterPro" id="IPR037185">
    <property type="entry name" value="EmrE-like"/>
</dbReference>
<evidence type="ECO:0000256" key="3">
    <source>
        <dbReference type="ARBA" id="ARBA00022692"/>
    </source>
</evidence>
<feature type="transmembrane region" description="Helical" evidence="7">
    <location>
        <begin position="57"/>
        <end position="77"/>
    </location>
</feature>
<comment type="caution">
    <text evidence="8">The sequence shown here is derived from an EMBL/GenBank/DDBJ whole genome shotgun (WGS) entry which is preliminary data.</text>
</comment>
<comment type="similarity">
    <text evidence="6">Belongs to the drug/metabolite transporter (DMT) superfamily. Small multidrug resistance (SMR) (TC 2.A.7.1) family.</text>
</comment>
<dbReference type="EMBL" id="JBHUNA010000041">
    <property type="protein sequence ID" value="MFD2762348.1"/>
    <property type="molecule type" value="Genomic_DNA"/>
</dbReference>
<dbReference type="InterPro" id="IPR000390">
    <property type="entry name" value="Small_drug/metabolite_transptr"/>
</dbReference>
<proteinExistence type="inferred from homology"/>
<feature type="transmembrane region" description="Helical" evidence="7">
    <location>
        <begin position="83"/>
        <end position="102"/>
    </location>
</feature>
<dbReference type="Pfam" id="PF00893">
    <property type="entry name" value="Multi_Drug_Res"/>
    <property type="match status" value="1"/>
</dbReference>
<accession>A0ABW5V9G0</accession>
<reference evidence="9" key="1">
    <citation type="journal article" date="2019" name="Int. J. Syst. Evol. Microbiol.">
        <title>The Global Catalogue of Microorganisms (GCM) 10K type strain sequencing project: providing services to taxonomists for standard genome sequencing and annotation.</title>
        <authorList>
            <consortium name="The Broad Institute Genomics Platform"/>
            <consortium name="The Broad Institute Genome Sequencing Center for Infectious Disease"/>
            <person name="Wu L."/>
            <person name="Ma J."/>
        </authorList>
    </citation>
    <scope>NUCLEOTIDE SEQUENCE [LARGE SCALE GENOMIC DNA]</scope>
    <source>
        <strain evidence="9">TISTR 1535</strain>
    </source>
</reference>
<evidence type="ECO:0000256" key="1">
    <source>
        <dbReference type="ARBA" id="ARBA00004651"/>
    </source>
</evidence>
<keyword evidence="9" id="KW-1185">Reference proteome</keyword>
<organism evidence="8 9">
    <name type="scientific">Lentibacillus juripiscarius</name>
    <dbReference type="NCBI Taxonomy" id="257446"/>
    <lineage>
        <taxon>Bacteria</taxon>
        <taxon>Bacillati</taxon>
        <taxon>Bacillota</taxon>
        <taxon>Bacilli</taxon>
        <taxon>Bacillales</taxon>
        <taxon>Bacillaceae</taxon>
        <taxon>Lentibacillus</taxon>
    </lineage>
</organism>
<dbReference type="PANTHER" id="PTHR30561:SF7">
    <property type="entry name" value="GUANIDINIUM EFFLUX SYSTEM SUBUNIT GDNC-RELATED"/>
    <property type="match status" value="1"/>
</dbReference>